<dbReference type="PANTHER" id="PTHR43434">
    <property type="entry name" value="PHOSPHOGLYCOLATE PHOSPHATASE"/>
    <property type="match status" value="1"/>
</dbReference>
<dbReference type="SFLD" id="SFLDG01129">
    <property type="entry name" value="C1.5:_HAD__Beta-PGM__Phosphata"/>
    <property type="match status" value="1"/>
</dbReference>
<dbReference type="InterPro" id="IPR023214">
    <property type="entry name" value="HAD_sf"/>
</dbReference>
<reference evidence="2" key="1">
    <citation type="journal article" date="2019" name="Int. J. Syst. Evol. Microbiol.">
        <title>The Global Catalogue of Microorganisms (GCM) 10K type strain sequencing project: providing services to taxonomists for standard genome sequencing and annotation.</title>
        <authorList>
            <consortium name="The Broad Institute Genomics Platform"/>
            <consortium name="The Broad Institute Genome Sequencing Center for Infectious Disease"/>
            <person name="Wu L."/>
            <person name="Ma J."/>
        </authorList>
    </citation>
    <scope>NUCLEOTIDE SEQUENCE [LARGE SCALE GENOMIC DNA]</scope>
    <source>
        <strain evidence="2">LMG 29894</strain>
    </source>
</reference>
<gene>
    <name evidence="1" type="ORF">ACFOW7_18780</name>
</gene>
<keyword evidence="2" id="KW-1185">Reference proteome</keyword>
<organism evidence="1 2">
    <name type="scientific">Chitinimonas lacunae</name>
    <dbReference type="NCBI Taxonomy" id="1963018"/>
    <lineage>
        <taxon>Bacteria</taxon>
        <taxon>Pseudomonadati</taxon>
        <taxon>Pseudomonadota</taxon>
        <taxon>Betaproteobacteria</taxon>
        <taxon>Neisseriales</taxon>
        <taxon>Chitinibacteraceae</taxon>
        <taxon>Chitinimonas</taxon>
    </lineage>
</organism>
<dbReference type="InterPro" id="IPR041492">
    <property type="entry name" value="HAD_2"/>
</dbReference>
<name>A0ABV8MVK5_9NEIS</name>
<dbReference type="Pfam" id="PF13419">
    <property type="entry name" value="HAD_2"/>
    <property type="match status" value="1"/>
</dbReference>
<dbReference type="RefSeq" id="WP_378167266.1">
    <property type="nucleotide sequence ID" value="NZ_JBHSBU010000001.1"/>
</dbReference>
<dbReference type="EMBL" id="JBHSBU010000001">
    <property type="protein sequence ID" value="MFC4161385.1"/>
    <property type="molecule type" value="Genomic_DNA"/>
</dbReference>
<dbReference type="InterPro" id="IPR036412">
    <property type="entry name" value="HAD-like_sf"/>
</dbReference>
<accession>A0ABV8MVK5</accession>
<dbReference type="SUPFAM" id="SSF56784">
    <property type="entry name" value="HAD-like"/>
    <property type="match status" value="1"/>
</dbReference>
<dbReference type="PANTHER" id="PTHR43434:SF13">
    <property type="entry name" value="PHOSPHOGLYCOLATE PHOSPHATASE"/>
    <property type="match status" value="1"/>
</dbReference>
<dbReference type="Gene3D" id="3.40.50.1000">
    <property type="entry name" value="HAD superfamily/HAD-like"/>
    <property type="match status" value="1"/>
</dbReference>
<evidence type="ECO:0000313" key="1">
    <source>
        <dbReference type="EMBL" id="MFC4161385.1"/>
    </source>
</evidence>
<dbReference type="InterPro" id="IPR023198">
    <property type="entry name" value="PGP-like_dom2"/>
</dbReference>
<protein>
    <submittedName>
        <fullName evidence="1">HAD hydrolase-like protein</fullName>
    </submittedName>
</protein>
<dbReference type="Proteomes" id="UP001595791">
    <property type="component" value="Unassembled WGS sequence"/>
</dbReference>
<evidence type="ECO:0000313" key="2">
    <source>
        <dbReference type="Proteomes" id="UP001595791"/>
    </source>
</evidence>
<dbReference type="SFLD" id="SFLDS00003">
    <property type="entry name" value="Haloacid_Dehalogenase"/>
    <property type="match status" value="1"/>
</dbReference>
<comment type="caution">
    <text evidence="1">The sequence shown here is derived from an EMBL/GenBank/DDBJ whole genome shotgun (WGS) entry which is preliminary data.</text>
</comment>
<dbReference type="Gene3D" id="1.10.150.240">
    <property type="entry name" value="Putative phosphatase, domain 2"/>
    <property type="match status" value="1"/>
</dbReference>
<dbReference type="InterPro" id="IPR050155">
    <property type="entry name" value="HAD-like_hydrolase_sf"/>
</dbReference>
<proteinExistence type="predicted"/>
<sequence>MSYQLAIFDFDGTLADSMAVFVEVFNELAQVYRYRPVVAEEIPELRRHGARELIKHFGISRWRVPLLAYRFRAEMKRRLNAIALFDGIAELLRELSARGVRLAIVSANRHDTIRQVLGPDIASLISHFECGTSIFSKTAKLRTTLKVCRAEAAGAIYIGDQITDLESARRARIACGAVAWGYGELESLKACAPDMVFDRVDELLRLAPA</sequence>